<proteinExistence type="predicted"/>
<dbReference type="AlphaFoldDB" id="A0A0B4GEW3"/>
<keyword evidence="3" id="KW-1185">Reference proteome</keyword>
<reference evidence="2 3" key="1">
    <citation type="journal article" date="2014" name="Proc. Natl. Acad. Sci. U.S.A.">
        <title>Trajectory and genomic determinants of fungal-pathogen speciation and host adaptation.</title>
        <authorList>
            <person name="Hu X."/>
            <person name="Xiao G."/>
            <person name="Zheng P."/>
            <person name="Shang Y."/>
            <person name="Su Y."/>
            <person name="Zhang X."/>
            <person name="Liu X."/>
            <person name="Zhan S."/>
            <person name="St Leger R.J."/>
            <person name="Wang C."/>
        </authorList>
    </citation>
    <scope>NUCLEOTIDE SEQUENCE [LARGE SCALE GENOMIC DNA]</scope>
    <source>
        <strain evidence="2 3">ARSEF 977</strain>
    </source>
</reference>
<name>A0A0B4GEW3_METGA</name>
<evidence type="ECO:0000313" key="3">
    <source>
        <dbReference type="Proteomes" id="UP000031192"/>
    </source>
</evidence>
<accession>A0A0B4GEW3</accession>
<comment type="caution">
    <text evidence="2">The sequence shown here is derived from an EMBL/GenBank/DDBJ whole genome shotgun (WGS) entry which is preliminary data.</text>
</comment>
<dbReference type="HOGENOM" id="CLU_630186_0_0_1"/>
<protein>
    <submittedName>
        <fullName evidence="2">Uncharacterized protein</fullName>
    </submittedName>
</protein>
<sequence length="435" mass="49601">MTFRKFVPYVWWQGLLIALDEKCIIKKVLRNSKPDSVAQFAFWLTQALDKQVKEKPGYSLPNYATDIPKSFESAKLVDRWALLYKKIGKPFQTTVRFSEMEDEDKDELKLALVDKLLTTFEVLISNLGHGRQPELGSNSQVKHGHQSYAGKGSEVWTLFRQGNFSDDDLKNPEWQPEPHHTKEHEELAMRLDDTKLRTHLVYTARLYSMDKESMLKAIVPLCQEVDIDLLQELFIKSVLAVPEGGKNQKRLLESYRHVMPTYLKDIRDKERFARFRARNERGLPGKKLAVVSQQADRQVKETTKASVKVVPPFPEGPIASHNDAGGRALTTGGKTNSSQVHANVKYDMAKLSETAKIPTSDVSEGKPGEGKLSAEEKAYFKQYAGIRIERGVVCTKAQMIRALKKPPSETRKLKEWRVRALYDLWKDSLVREGIS</sequence>
<gene>
    <name evidence="2" type="ORF">MGU_11610</name>
</gene>
<dbReference type="Proteomes" id="UP000031192">
    <property type="component" value="Unassembled WGS sequence"/>
</dbReference>
<evidence type="ECO:0000256" key="1">
    <source>
        <dbReference type="SAM" id="MobiDB-lite"/>
    </source>
</evidence>
<organism evidence="2 3">
    <name type="scientific">Metarhizium guizhouense (strain ARSEF 977)</name>
    <dbReference type="NCBI Taxonomy" id="1276136"/>
    <lineage>
        <taxon>Eukaryota</taxon>
        <taxon>Fungi</taxon>
        <taxon>Dikarya</taxon>
        <taxon>Ascomycota</taxon>
        <taxon>Pezizomycotina</taxon>
        <taxon>Sordariomycetes</taxon>
        <taxon>Hypocreomycetidae</taxon>
        <taxon>Hypocreales</taxon>
        <taxon>Clavicipitaceae</taxon>
        <taxon>Metarhizium</taxon>
    </lineage>
</organism>
<dbReference type="EMBL" id="AZNH01000241">
    <property type="protein sequence ID" value="KID80993.1"/>
    <property type="molecule type" value="Genomic_DNA"/>
</dbReference>
<feature type="region of interest" description="Disordered" evidence="1">
    <location>
        <begin position="310"/>
        <end position="337"/>
    </location>
</feature>
<evidence type="ECO:0000313" key="2">
    <source>
        <dbReference type="EMBL" id="KID80993.1"/>
    </source>
</evidence>